<name>A0A813MMN2_9BILA</name>
<comment type="caution">
    <text evidence="1">The sequence shown here is derived from an EMBL/GenBank/DDBJ whole genome shotgun (WGS) entry which is preliminary data.</text>
</comment>
<dbReference type="AlphaFoldDB" id="A0A813MMN2"/>
<dbReference type="EMBL" id="CAJNOE010000010">
    <property type="protein sequence ID" value="CAF0722630.1"/>
    <property type="molecule type" value="Genomic_DNA"/>
</dbReference>
<accession>A0A813MMN2</accession>
<dbReference type="EMBL" id="CAJOBB010009463">
    <property type="protein sequence ID" value="CAF4228371.1"/>
    <property type="molecule type" value="Genomic_DNA"/>
</dbReference>
<reference evidence="1" key="1">
    <citation type="submission" date="2021-02" db="EMBL/GenBank/DDBJ databases">
        <authorList>
            <person name="Nowell W R."/>
        </authorList>
    </citation>
    <scope>NUCLEOTIDE SEQUENCE</scope>
</reference>
<dbReference type="Proteomes" id="UP000663868">
    <property type="component" value="Unassembled WGS sequence"/>
</dbReference>
<gene>
    <name evidence="1" type="ORF">IZO911_LOCUS2069</name>
    <name evidence="2" type="ORF">KXQ929_LOCUS41595</name>
</gene>
<evidence type="ECO:0000313" key="3">
    <source>
        <dbReference type="Proteomes" id="UP000663860"/>
    </source>
</evidence>
<sequence>MSKKRANITEMACNNNEDTDDSCSSKKRKIEMTMEEYDKYLLEKKDGRFKRTGNWNGMYRRLAHECCDIECGRKWVPSPTQCLTDDYYCPSCVLHHRNNMNRFSEERLKWTANVPNTFYIFSLVDPGTKETGKIERALIKFGRTQHQDALKRYPTAELKQYQMKLLLTLRGKLITMTRIENWWKEQAEENKWFMRFSNSDFHGQTECIQVNDNDLAQLIAKSKEMAAIEE</sequence>
<organism evidence="1 3">
    <name type="scientific">Adineta steineri</name>
    <dbReference type="NCBI Taxonomy" id="433720"/>
    <lineage>
        <taxon>Eukaryota</taxon>
        <taxon>Metazoa</taxon>
        <taxon>Spiralia</taxon>
        <taxon>Gnathifera</taxon>
        <taxon>Rotifera</taxon>
        <taxon>Eurotatoria</taxon>
        <taxon>Bdelloidea</taxon>
        <taxon>Adinetida</taxon>
        <taxon>Adinetidae</taxon>
        <taxon>Adineta</taxon>
    </lineage>
</organism>
<protein>
    <submittedName>
        <fullName evidence="1">Uncharacterized protein</fullName>
    </submittedName>
</protein>
<evidence type="ECO:0000313" key="1">
    <source>
        <dbReference type="EMBL" id="CAF0722630.1"/>
    </source>
</evidence>
<proteinExistence type="predicted"/>
<dbReference type="Proteomes" id="UP000663860">
    <property type="component" value="Unassembled WGS sequence"/>
</dbReference>
<evidence type="ECO:0000313" key="2">
    <source>
        <dbReference type="EMBL" id="CAF4228371.1"/>
    </source>
</evidence>